<protein>
    <submittedName>
        <fullName evidence="2">Uncharacterized protein</fullName>
    </submittedName>
</protein>
<comment type="caution">
    <text evidence="2">The sequence shown here is derived from an EMBL/GenBank/DDBJ whole genome shotgun (WGS) entry which is preliminary data.</text>
</comment>
<dbReference type="Proteomes" id="UP000620139">
    <property type="component" value="Unassembled WGS sequence"/>
</dbReference>
<dbReference type="EMBL" id="JAEDAL010000005">
    <property type="protein sequence ID" value="MBH9553536.1"/>
    <property type="molecule type" value="Genomic_DNA"/>
</dbReference>
<accession>A0A931NFG8</accession>
<dbReference type="AlphaFoldDB" id="A0A931NFG8"/>
<sequence length="128" mass="13758">MNRSLTSSHSAAPRSIEGLLSDLESALAGVHEALVQRDADALERHSVSVQRLMAHALAGARQQAWSTQERQRLARAGAQMAAQRVSLSRATAALDRALDTLMPREPLGLYGESGRELKRRSSGDSVSA</sequence>
<proteinExistence type="predicted"/>
<feature type="region of interest" description="Disordered" evidence="1">
    <location>
        <begin position="105"/>
        <end position="128"/>
    </location>
</feature>
<organism evidence="2 3">
    <name type="scientific">Inhella gelatinilytica</name>
    <dbReference type="NCBI Taxonomy" id="2795030"/>
    <lineage>
        <taxon>Bacteria</taxon>
        <taxon>Pseudomonadati</taxon>
        <taxon>Pseudomonadota</taxon>
        <taxon>Betaproteobacteria</taxon>
        <taxon>Burkholderiales</taxon>
        <taxon>Sphaerotilaceae</taxon>
        <taxon>Inhella</taxon>
    </lineage>
</organism>
<feature type="compositionally biased region" description="Basic and acidic residues" evidence="1">
    <location>
        <begin position="113"/>
        <end position="122"/>
    </location>
</feature>
<gene>
    <name evidence="2" type="ORF">I7X43_11850</name>
</gene>
<dbReference type="RefSeq" id="WP_198101146.1">
    <property type="nucleotide sequence ID" value="NZ_JAEDAL010000005.1"/>
</dbReference>
<keyword evidence="3" id="KW-1185">Reference proteome</keyword>
<evidence type="ECO:0000256" key="1">
    <source>
        <dbReference type="SAM" id="MobiDB-lite"/>
    </source>
</evidence>
<evidence type="ECO:0000313" key="3">
    <source>
        <dbReference type="Proteomes" id="UP000620139"/>
    </source>
</evidence>
<evidence type="ECO:0000313" key="2">
    <source>
        <dbReference type="EMBL" id="MBH9553536.1"/>
    </source>
</evidence>
<name>A0A931NFG8_9BURK</name>
<reference evidence="2" key="1">
    <citation type="submission" date="2020-12" db="EMBL/GenBank/DDBJ databases">
        <title>The genome sequence of Inhella sp. 4Y17.</title>
        <authorList>
            <person name="Liu Y."/>
        </authorList>
    </citation>
    <scope>NUCLEOTIDE SEQUENCE</scope>
    <source>
        <strain evidence="2">4Y10</strain>
    </source>
</reference>